<dbReference type="PROSITE" id="PS01183">
    <property type="entry name" value="UBIE_1"/>
    <property type="match status" value="1"/>
</dbReference>
<comment type="catalytic activity">
    <reaction evidence="4">
        <text>a 2-demethylmenaquinol + S-adenosyl-L-methionine = a menaquinol + S-adenosyl-L-homocysteine + H(+)</text>
        <dbReference type="Rhea" id="RHEA:42640"/>
        <dbReference type="Rhea" id="RHEA-COMP:9539"/>
        <dbReference type="Rhea" id="RHEA-COMP:9563"/>
        <dbReference type="ChEBI" id="CHEBI:15378"/>
        <dbReference type="ChEBI" id="CHEBI:18151"/>
        <dbReference type="ChEBI" id="CHEBI:55437"/>
        <dbReference type="ChEBI" id="CHEBI:57856"/>
        <dbReference type="ChEBI" id="CHEBI:59789"/>
        <dbReference type="EC" id="2.1.1.163"/>
    </reaction>
</comment>
<dbReference type="HAMAP" id="MF_01813">
    <property type="entry name" value="MenG_UbiE_methyltr"/>
    <property type="match status" value="1"/>
</dbReference>
<feature type="binding site" evidence="4">
    <location>
        <position position="89"/>
    </location>
    <ligand>
        <name>S-adenosyl-L-methionine</name>
        <dbReference type="ChEBI" id="CHEBI:59789"/>
    </ligand>
</feature>
<sequence length="248" mass="28162">MREKYPSIEQINEADRIRMVKDIFATITGKYDFLNHFLSLRRDVAWRRFAVSQMQFFNTRRFLDVATGTSDLAIEGALCYPDIRVTGVDFVREMLDQGVKKVEKRGLSQRIDLIKGDALHLPFPDNSFDTAGIAFGIRNIPDTARALKEMRRIVIAGGQVLVLEMTFPRIPCFRQFYDLYLNRILPLLARTFSPNPGAYHYLGESIMNFPSVKGFAGMMKDAGLANVKTHVLTLGICHLFIGHKPKSA</sequence>
<evidence type="ECO:0000256" key="4">
    <source>
        <dbReference type="HAMAP-Rule" id="MF_01813"/>
    </source>
</evidence>
<dbReference type="GO" id="GO:0006744">
    <property type="term" value="P:ubiquinone biosynthetic process"/>
    <property type="evidence" value="ECO:0007669"/>
    <property type="project" value="UniProtKB-UniPathway"/>
</dbReference>
<dbReference type="InterPro" id="IPR029063">
    <property type="entry name" value="SAM-dependent_MTases_sf"/>
</dbReference>
<feature type="binding site" evidence="4">
    <location>
        <position position="69"/>
    </location>
    <ligand>
        <name>S-adenosyl-L-methionine</name>
        <dbReference type="ChEBI" id="CHEBI:59789"/>
    </ligand>
</feature>
<comment type="caution">
    <text evidence="5">The sequence shown here is derived from an EMBL/GenBank/DDBJ whole genome shotgun (WGS) entry which is preliminary data.</text>
</comment>
<dbReference type="GO" id="GO:0032259">
    <property type="term" value="P:methylation"/>
    <property type="evidence" value="ECO:0007669"/>
    <property type="project" value="UniProtKB-KW"/>
</dbReference>
<accession>A0A8J6MYI4</accession>
<dbReference type="GO" id="GO:0043770">
    <property type="term" value="F:demethylmenaquinone methyltransferase activity"/>
    <property type="evidence" value="ECO:0007669"/>
    <property type="project" value="UniProtKB-UniRule"/>
</dbReference>
<dbReference type="NCBIfam" id="TIGR01934">
    <property type="entry name" value="MenG_MenH_UbiE"/>
    <property type="match status" value="1"/>
</dbReference>
<keyword evidence="5" id="KW-0830">Ubiquinone</keyword>
<comment type="caution">
    <text evidence="4">Lacks conserved residue(s) required for the propagation of feature annotation.</text>
</comment>
<dbReference type="CDD" id="cd02440">
    <property type="entry name" value="AdoMet_MTases"/>
    <property type="match status" value="1"/>
</dbReference>
<dbReference type="EMBL" id="JACNJD010000090">
    <property type="protein sequence ID" value="MBC8176103.1"/>
    <property type="molecule type" value="Genomic_DNA"/>
</dbReference>
<dbReference type="SUPFAM" id="SSF53335">
    <property type="entry name" value="S-adenosyl-L-methionine-dependent methyltransferases"/>
    <property type="match status" value="1"/>
</dbReference>
<dbReference type="PANTHER" id="PTHR43591">
    <property type="entry name" value="METHYLTRANSFERASE"/>
    <property type="match status" value="1"/>
</dbReference>
<dbReference type="Gene3D" id="3.40.50.150">
    <property type="entry name" value="Vaccinia Virus protein VP39"/>
    <property type="match status" value="1"/>
</dbReference>
<keyword evidence="4" id="KW-0474">Menaquinone biosynthesis</keyword>
<dbReference type="Proteomes" id="UP000650524">
    <property type="component" value="Unassembled WGS sequence"/>
</dbReference>
<dbReference type="PROSITE" id="PS51608">
    <property type="entry name" value="SAM_MT_UBIE"/>
    <property type="match status" value="1"/>
</dbReference>
<dbReference type="AlphaFoldDB" id="A0A8J6MYI4"/>
<proteinExistence type="inferred from homology"/>
<dbReference type="GO" id="GO:0009234">
    <property type="term" value="P:menaquinone biosynthetic process"/>
    <property type="evidence" value="ECO:0007669"/>
    <property type="project" value="UniProtKB-UniRule"/>
</dbReference>
<organism evidence="5 6">
    <name type="scientific">Candidatus Desulfacyla euxinica</name>
    <dbReference type="NCBI Taxonomy" id="2841693"/>
    <lineage>
        <taxon>Bacteria</taxon>
        <taxon>Deltaproteobacteria</taxon>
        <taxon>Candidatus Desulfacyla</taxon>
    </lineage>
</organism>
<dbReference type="UniPathway" id="UPA00079">
    <property type="reaction ID" value="UER00169"/>
</dbReference>
<dbReference type="InterPro" id="IPR004033">
    <property type="entry name" value="UbiE/COQ5_MeTrFase"/>
</dbReference>
<keyword evidence="3 4" id="KW-0949">S-adenosyl-L-methionine</keyword>
<feature type="binding site" evidence="4">
    <location>
        <begin position="117"/>
        <end position="118"/>
    </location>
    <ligand>
        <name>S-adenosyl-L-methionine</name>
        <dbReference type="ChEBI" id="CHEBI:59789"/>
    </ligand>
</feature>
<evidence type="ECO:0000256" key="2">
    <source>
        <dbReference type="ARBA" id="ARBA00022679"/>
    </source>
</evidence>
<gene>
    <name evidence="4" type="primary">menG</name>
    <name evidence="5" type="ORF">H8E19_01755</name>
</gene>
<keyword evidence="2 4" id="KW-0808">Transferase</keyword>
<comment type="pathway">
    <text evidence="4">Quinol/quinone metabolism; menaquinone biosynthesis; menaquinol from 1,4-dihydroxy-2-naphthoate: step 2/2.</text>
</comment>
<comment type="similarity">
    <text evidence="4">Belongs to the class I-like SAM-binding methyltransferase superfamily. MenG/UbiE family.</text>
</comment>
<dbReference type="UniPathway" id="UPA00232"/>
<dbReference type="EC" id="2.1.1.163" evidence="4"/>
<comment type="function">
    <text evidence="4">Methyltransferase required for the conversion of demethylmenaquinol (DMKH2) to menaquinol (MKH2).</text>
</comment>
<evidence type="ECO:0000256" key="3">
    <source>
        <dbReference type="ARBA" id="ARBA00022691"/>
    </source>
</evidence>
<name>A0A8J6MYI4_9DELT</name>
<keyword evidence="1 4" id="KW-0489">Methyltransferase</keyword>
<evidence type="ECO:0000313" key="6">
    <source>
        <dbReference type="Proteomes" id="UP000650524"/>
    </source>
</evidence>
<evidence type="ECO:0000313" key="5">
    <source>
        <dbReference type="EMBL" id="MBC8176103.1"/>
    </source>
</evidence>
<dbReference type="InterPro" id="IPR023576">
    <property type="entry name" value="UbiE/COQ5_MeTrFase_CS"/>
</dbReference>
<dbReference type="PANTHER" id="PTHR43591:SF24">
    <property type="entry name" value="2-METHOXY-6-POLYPRENYL-1,4-BENZOQUINOL METHYLASE, MITOCHONDRIAL"/>
    <property type="match status" value="1"/>
</dbReference>
<reference evidence="5 6" key="1">
    <citation type="submission" date="2020-08" db="EMBL/GenBank/DDBJ databases">
        <title>Bridging the membrane lipid divide: bacteria of the FCB group superphylum have the potential to synthesize archaeal ether lipids.</title>
        <authorList>
            <person name="Villanueva L."/>
            <person name="Von Meijenfeldt F.A.B."/>
            <person name="Westbye A.B."/>
            <person name="Yadav S."/>
            <person name="Hopmans E.C."/>
            <person name="Dutilh B.E."/>
            <person name="Sinninghe Damste J.S."/>
        </authorList>
    </citation>
    <scope>NUCLEOTIDE SEQUENCE [LARGE SCALE GENOMIC DNA]</scope>
    <source>
        <strain evidence="5">NIOZ-UU27</strain>
    </source>
</reference>
<evidence type="ECO:0000256" key="1">
    <source>
        <dbReference type="ARBA" id="ARBA00022603"/>
    </source>
</evidence>
<protein>
    <recommendedName>
        <fullName evidence="4">Demethylmenaquinone methyltransferase</fullName>
        <ecNumber evidence="4">2.1.1.163</ecNumber>
    </recommendedName>
</protein>
<dbReference type="Pfam" id="PF01209">
    <property type="entry name" value="Ubie_methyltran"/>
    <property type="match status" value="1"/>
</dbReference>